<sequence>MVVISMMTTRLPFFSLSPIRHFSLTKTPYPLYYELIRHRPSHPPHPQTRIRRGGGDSQPDPLPPEPAGSDPPPLDRSKRKYYRKRSKRMFGGSGSDSDSASPGGDFVELKPEVVDFPRLHAREQELYFHDAFAFPWEKDKHYRMVYQLEKKYFPDHCLDKAFVPVEDEAAAVTGRKKNKKSEGLPKEEEEKKLVFFDEGEKKGDVTEKKVEEFFKCLKKVPSGAGRRKDAAFTEEAVGAEPFLATRRTERLPPRWDGPGGTVVLVDKPKGWTSFTVCGKLRRLVKVQKVGHAGTLDPMATGLLIVCVGKATKLVERYQGMVKGYSGVFRLGEATSTWDADSPVIQREPWEHIKDDDIKKAAASFVGEIWQVPPMFSAIKVGGEKMYEKARRGETVELSPRRISVFQFDIERSLEDRQNLIFRVTCSKGTYIRSLCADLGKALGSCAHMTALRRDSIGEYSVDDAWSFQELQEQVTKGYL</sequence>
<evidence type="ECO:0000256" key="5">
    <source>
        <dbReference type="SAM" id="MobiDB-lite"/>
    </source>
</evidence>
<dbReference type="SUPFAM" id="SSF55120">
    <property type="entry name" value="Pseudouridine synthase"/>
    <property type="match status" value="1"/>
</dbReference>
<dbReference type="Proteomes" id="UP001140949">
    <property type="component" value="Unassembled WGS sequence"/>
</dbReference>
<reference evidence="8" key="2">
    <citation type="submission" date="2023-04" db="EMBL/GenBank/DDBJ databases">
        <authorList>
            <person name="Bruccoleri R.E."/>
            <person name="Oakeley E.J."/>
            <person name="Faust A.-M."/>
            <person name="Dessus-Babus S."/>
            <person name="Altorfer M."/>
            <person name="Burckhardt D."/>
            <person name="Oertli M."/>
            <person name="Naumann U."/>
            <person name="Petersen F."/>
            <person name="Wong J."/>
        </authorList>
    </citation>
    <scope>NUCLEOTIDE SEQUENCE</scope>
    <source>
        <strain evidence="8">GSM-AAB239-AS_SAM_17_03QT</strain>
        <tissue evidence="8">Leaf</tissue>
    </source>
</reference>
<keyword evidence="4" id="KW-0413">Isomerase</keyword>
<dbReference type="PANTHER" id="PTHR13767:SF2">
    <property type="entry name" value="PSEUDOURIDYLATE SYNTHASE TRUB1"/>
    <property type="match status" value="1"/>
</dbReference>
<feature type="domain" description="Pseudouridine synthase II N-terminal" evidence="6">
    <location>
        <begin position="281"/>
        <end position="431"/>
    </location>
</feature>
<evidence type="ECO:0000313" key="8">
    <source>
        <dbReference type="EMBL" id="KAJ6809295.1"/>
    </source>
</evidence>
<comment type="similarity">
    <text evidence="1">Belongs to the pseudouridine synthase TruB family.</text>
</comment>
<dbReference type="GO" id="GO:0005634">
    <property type="term" value="C:nucleus"/>
    <property type="evidence" value="ECO:0007669"/>
    <property type="project" value="TreeGrafter"/>
</dbReference>
<feature type="domain" description="tRNA pseudouridylate synthase B C-terminal" evidence="7">
    <location>
        <begin position="432"/>
        <end position="474"/>
    </location>
</feature>
<feature type="compositionally biased region" description="Basic residues" evidence="5">
    <location>
        <begin position="77"/>
        <end position="88"/>
    </location>
</feature>
<gene>
    <name evidence="8" type="ORF">M6B38_159990</name>
</gene>
<feature type="compositionally biased region" description="Pro residues" evidence="5">
    <location>
        <begin position="60"/>
        <end position="74"/>
    </location>
</feature>
<evidence type="ECO:0000256" key="2">
    <source>
        <dbReference type="ARBA" id="ARBA00012787"/>
    </source>
</evidence>
<evidence type="ECO:0000313" key="9">
    <source>
        <dbReference type="Proteomes" id="UP001140949"/>
    </source>
</evidence>
<dbReference type="NCBIfam" id="TIGR00431">
    <property type="entry name" value="TruB"/>
    <property type="match status" value="1"/>
</dbReference>
<dbReference type="CDD" id="cd02573">
    <property type="entry name" value="PseudoU_synth_EcTruB"/>
    <property type="match status" value="1"/>
</dbReference>
<organism evidence="8 9">
    <name type="scientific">Iris pallida</name>
    <name type="common">Sweet iris</name>
    <dbReference type="NCBI Taxonomy" id="29817"/>
    <lineage>
        <taxon>Eukaryota</taxon>
        <taxon>Viridiplantae</taxon>
        <taxon>Streptophyta</taxon>
        <taxon>Embryophyta</taxon>
        <taxon>Tracheophyta</taxon>
        <taxon>Spermatophyta</taxon>
        <taxon>Magnoliopsida</taxon>
        <taxon>Liliopsida</taxon>
        <taxon>Asparagales</taxon>
        <taxon>Iridaceae</taxon>
        <taxon>Iridoideae</taxon>
        <taxon>Irideae</taxon>
        <taxon>Iris</taxon>
    </lineage>
</organism>
<evidence type="ECO:0000256" key="3">
    <source>
        <dbReference type="ARBA" id="ARBA00022694"/>
    </source>
</evidence>
<evidence type="ECO:0000256" key="1">
    <source>
        <dbReference type="ARBA" id="ARBA00008999"/>
    </source>
</evidence>
<proteinExistence type="inferred from homology"/>
<dbReference type="HAMAP" id="MF_01080">
    <property type="entry name" value="TruB_bact"/>
    <property type="match status" value="1"/>
</dbReference>
<evidence type="ECO:0000259" key="7">
    <source>
        <dbReference type="Pfam" id="PF16198"/>
    </source>
</evidence>
<dbReference type="Pfam" id="PF01509">
    <property type="entry name" value="TruB_N"/>
    <property type="match status" value="1"/>
</dbReference>
<feature type="compositionally biased region" description="Low complexity" evidence="5">
    <location>
        <begin position="95"/>
        <end position="104"/>
    </location>
</feature>
<dbReference type="Pfam" id="PF16198">
    <property type="entry name" value="TruB_C_2"/>
    <property type="match status" value="1"/>
</dbReference>
<reference evidence="8" key="1">
    <citation type="journal article" date="2023" name="GigaByte">
        <title>Genome assembly of the bearded iris, Iris pallida Lam.</title>
        <authorList>
            <person name="Bruccoleri R.E."/>
            <person name="Oakeley E.J."/>
            <person name="Faust A.M.E."/>
            <person name="Altorfer M."/>
            <person name="Dessus-Babus S."/>
            <person name="Burckhardt D."/>
            <person name="Oertli M."/>
            <person name="Naumann U."/>
            <person name="Petersen F."/>
            <person name="Wong J."/>
        </authorList>
    </citation>
    <scope>NUCLEOTIDE SEQUENCE</scope>
    <source>
        <strain evidence="8">GSM-AAB239-AS_SAM_17_03QT</strain>
    </source>
</reference>
<dbReference type="InterPro" id="IPR014780">
    <property type="entry name" value="tRNA_psdUridine_synth_TruB"/>
</dbReference>
<dbReference type="PANTHER" id="PTHR13767">
    <property type="entry name" value="TRNA-PSEUDOURIDINE SYNTHASE"/>
    <property type="match status" value="1"/>
</dbReference>
<dbReference type="AlphaFoldDB" id="A0AAX6EZZ7"/>
<comment type="caution">
    <text evidence="8">The sequence shown here is derived from an EMBL/GenBank/DDBJ whole genome shotgun (WGS) entry which is preliminary data.</text>
</comment>
<dbReference type="GO" id="GO:1990481">
    <property type="term" value="P:mRNA pseudouridine synthesis"/>
    <property type="evidence" value="ECO:0007669"/>
    <property type="project" value="TreeGrafter"/>
</dbReference>
<dbReference type="InterPro" id="IPR032819">
    <property type="entry name" value="TruB_C"/>
</dbReference>
<keyword evidence="3" id="KW-0819">tRNA processing</keyword>
<dbReference type="InterPro" id="IPR020103">
    <property type="entry name" value="PsdUridine_synth_cat_dom_sf"/>
</dbReference>
<accession>A0AAX6EZZ7</accession>
<dbReference type="EC" id="5.4.99.25" evidence="2"/>
<dbReference type="Gene3D" id="3.30.2350.10">
    <property type="entry name" value="Pseudouridine synthase"/>
    <property type="match status" value="1"/>
</dbReference>
<dbReference type="GO" id="GO:0160148">
    <property type="term" value="F:tRNA pseudouridine(55) synthase activity"/>
    <property type="evidence" value="ECO:0007669"/>
    <property type="project" value="UniProtKB-EC"/>
</dbReference>
<protein>
    <recommendedName>
        <fullName evidence="2">tRNA pseudouridine(55) synthase</fullName>
        <ecNumber evidence="2">5.4.99.25</ecNumber>
    </recommendedName>
</protein>
<feature type="compositionally biased region" description="Basic residues" evidence="5">
    <location>
        <begin position="38"/>
        <end position="52"/>
    </location>
</feature>
<dbReference type="InterPro" id="IPR002501">
    <property type="entry name" value="PsdUridine_synth_N"/>
</dbReference>
<evidence type="ECO:0000259" key="6">
    <source>
        <dbReference type="Pfam" id="PF01509"/>
    </source>
</evidence>
<keyword evidence="9" id="KW-1185">Reference proteome</keyword>
<feature type="region of interest" description="Disordered" evidence="5">
    <location>
        <begin position="38"/>
        <end position="104"/>
    </location>
</feature>
<evidence type="ECO:0000256" key="4">
    <source>
        <dbReference type="ARBA" id="ARBA00023235"/>
    </source>
</evidence>
<dbReference type="GO" id="GO:0006400">
    <property type="term" value="P:tRNA modification"/>
    <property type="evidence" value="ECO:0007669"/>
    <property type="project" value="TreeGrafter"/>
</dbReference>
<dbReference type="GO" id="GO:0003723">
    <property type="term" value="F:RNA binding"/>
    <property type="evidence" value="ECO:0007669"/>
    <property type="project" value="InterPro"/>
</dbReference>
<name>A0AAX6EZZ7_IRIPA</name>
<dbReference type="EMBL" id="JANAVB010033017">
    <property type="protein sequence ID" value="KAJ6809295.1"/>
    <property type="molecule type" value="Genomic_DNA"/>
</dbReference>
<dbReference type="FunFam" id="3.30.2350.10:FF:000012">
    <property type="entry name" value="tRNA pseudouridine synthase B"/>
    <property type="match status" value="1"/>
</dbReference>